<dbReference type="EnsemblMetazoa" id="ISCW007690-RA">
    <property type="protein sequence ID" value="ISCW007690-PA"/>
    <property type="gene ID" value="ISCW007690"/>
</dbReference>
<evidence type="ECO:0000256" key="2">
    <source>
        <dbReference type="ARBA" id="ARBA00022771"/>
    </source>
</evidence>
<dbReference type="EMBL" id="ABJB010762159">
    <property type="status" value="NOT_ANNOTATED_CDS"/>
    <property type="molecule type" value="Genomic_DNA"/>
</dbReference>
<keyword evidence="8" id="KW-1185">Reference proteome</keyword>
<dbReference type="AlphaFoldDB" id="B7PVI0"/>
<dbReference type="GO" id="GO:0008270">
    <property type="term" value="F:zinc ion binding"/>
    <property type="evidence" value="ECO:0007669"/>
    <property type="project" value="UniProtKB-KW"/>
</dbReference>
<dbReference type="InParanoid" id="B7PVI0"/>
<dbReference type="HOGENOM" id="CLU_1857485_0_0_1"/>
<protein>
    <submittedName>
        <fullName evidence="6 7">Chain A, solution structure Of The Ibr Domain Of The RING finger protein 31 protein, putative</fullName>
    </submittedName>
</protein>
<dbReference type="EMBL" id="ABJB010203232">
    <property type="status" value="NOT_ANNOTATED_CDS"/>
    <property type="molecule type" value="Genomic_DNA"/>
</dbReference>
<dbReference type="SMART" id="SM00647">
    <property type="entry name" value="IBR"/>
    <property type="match status" value="1"/>
</dbReference>
<dbReference type="VEuPathDB" id="VectorBase:ISCI007690"/>
<dbReference type="OrthoDB" id="9978677at2759"/>
<accession>B7PVI0</accession>
<dbReference type="CDD" id="cd20337">
    <property type="entry name" value="BRcat_RBR_HOIP"/>
    <property type="match status" value="1"/>
</dbReference>
<dbReference type="PANTHER" id="PTHR16004:SF2">
    <property type="entry name" value="E3 UBIQUITIN-PROTEIN LIGASE LUBEL"/>
    <property type="match status" value="1"/>
</dbReference>
<dbReference type="InterPro" id="IPR047540">
    <property type="entry name" value="BRcat_RBR_RNF31-like"/>
</dbReference>
<dbReference type="VEuPathDB" id="VectorBase:ISCP_025866"/>
<keyword evidence="3" id="KW-0833">Ubl conjugation pathway</keyword>
<proteinExistence type="predicted"/>
<evidence type="ECO:0000256" key="4">
    <source>
        <dbReference type="ARBA" id="ARBA00022833"/>
    </source>
</evidence>
<dbReference type="GO" id="GO:0071797">
    <property type="term" value="C:LUBAC complex"/>
    <property type="evidence" value="ECO:0007669"/>
    <property type="project" value="InterPro"/>
</dbReference>
<keyword evidence="1" id="KW-0479">Metal-binding</keyword>
<reference evidence="6 8" key="1">
    <citation type="submission" date="2008-03" db="EMBL/GenBank/DDBJ databases">
        <title>Annotation of Ixodes scapularis.</title>
        <authorList>
            <consortium name="Ixodes scapularis Genome Project Consortium"/>
            <person name="Caler E."/>
            <person name="Hannick L.I."/>
            <person name="Bidwell S."/>
            <person name="Joardar V."/>
            <person name="Thiagarajan M."/>
            <person name="Amedeo P."/>
            <person name="Galinsky K.J."/>
            <person name="Schobel S."/>
            <person name="Inman J."/>
            <person name="Hostetler J."/>
            <person name="Miller J."/>
            <person name="Hammond M."/>
            <person name="Megy K."/>
            <person name="Lawson D."/>
            <person name="Kodira C."/>
            <person name="Sutton G."/>
            <person name="Meyer J."/>
            <person name="Hill C.A."/>
            <person name="Birren B."/>
            <person name="Nene V."/>
            <person name="Collins F."/>
            <person name="Alarcon-Chaidez F."/>
            <person name="Wikel S."/>
            <person name="Strausberg R."/>
        </authorList>
    </citation>
    <scope>NUCLEOTIDE SEQUENCE [LARGE SCALE GENOMIC DNA]</scope>
    <source>
        <strain evidence="8">Wikel</strain>
        <strain evidence="6">Wikel colony</strain>
    </source>
</reference>
<keyword evidence="2" id="KW-0863">Zinc-finger</keyword>
<evidence type="ECO:0000256" key="1">
    <source>
        <dbReference type="ARBA" id="ARBA00022723"/>
    </source>
</evidence>
<evidence type="ECO:0000256" key="3">
    <source>
        <dbReference type="ARBA" id="ARBA00022786"/>
    </source>
</evidence>
<dbReference type="PaxDb" id="6945-B7PVI0"/>
<keyword evidence="4" id="KW-0862">Zinc</keyword>
<dbReference type="EMBL" id="ABJB011035547">
    <property type="status" value="NOT_ANNOTATED_CDS"/>
    <property type="molecule type" value="Genomic_DNA"/>
</dbReference>
<dbReference type="Pfam" id="PF01485">
    <property type="entry name" value="IBR"/>
    <property type="match status" value="1"/>
</dbReference>
<dbReference type="STRING" id="6945.B7PVI0"/>
<dbReference type="EMBL" id="ABJB010950714">
    <property type="status" value="NOT_ANNOTATED_CDS"/>
    <property type="molecule type" value="Genomic_DNA"/>
</dbReference>
<organism>
    <name type="scientific">Ixodes scapularis</name>
    <name type="common">Black-legged tick</name>
    <name type="synonym">Deer tick</name>
    <dbReference type="NCBI Taxonomy" id="6945"/>
    <lineage>
        <taxon>Eukaryota</taxon>
        <taxon>Metazoa</taxon>
        <taxon>Ecdysozoa</taxon>
        <taxon>Arthropoda</taxon>
        <taxon>Chelicerata</taxon>
        <taxon>Arachnida</taxon>
        <taxon>Acari</taxon>
        <taxon>Parasitiformes</taxon>
        <taxon>Ixodida</taxon>
        <taxon>Ixodoidea</taxon>
        <taxon>Ixodidae</taxon>
        <taxon>Ixodinae</taxon>
        <taxon>Ixodes</taxon>
    </lineage>
</organism>
<evidence type="ECO:0000313" key="8">
    <source>
        <dbReference type="Proteomes" id="UP000001555"/>
    </source>
</evidence>
<name>B7PVI0_IXOSC</name>
<dbReference type="InterPro" id="IPR002867">
    <property type="entry name" value="IBR_dom"/>
</dbReference>
<evidence type="ECO:0000313" key="6">
    <source>
        <dbReference type="EMBL" id="EEC10602.1"/>
    </source>
</evidence>
<gene>
    <name evidence="6" type="ORF">IscW_ISCW007690</name>
</gene>
<dbReference type="VEuPathDB" id="VectorBase:ISCW007690"/>
<feature type="domain" description="IBR" evidence="5">
    <location>
        <begin position="30"/>
        <end position="94"/>
    </location>
</feature>
<dbReference type="GO" id="GO:0004842">
    <property type="term" value="F:ubiquitin-protein transferase activity"/>
    <property type="evidence" value="ECO:0007669"/>
    <property type="project" value="InterPro"/>
</dbReference>
<dbReference type="Proteomes" id="UP000001555">
    <property type="component" value="Unassembled WGS sequence"/>
</dbReference>
<evidence type="ECO:0000313" key="7">
    <source>
        <dbReference type="EnsemblMetazoa" id="ISCW007690-PA"/>
    </source>
</evidence>
<sequence length="138" mass="16030">MVMLSVPQRTRPPMKTLNKLKPLLTRDEWEGLNKSTLERCLEDDPDFRRCSASKCEYGFLTDPGLQKVQCPECGLVMCNTCSSPWRREHENVTCEAFREWKRCNDPDDPDYQAEEYIRTNGISGFFASRQLLPTLQGY</sequence>
<dbReference type="SUPFAM" id="SSF57850">
    <property type="entry name" value="RING/U-box"/>
    <property type="match status" value="1"/>
</dbReference>
<dbReference type="InterPro" id="IPR026254">
    <property type="entry name" value="RNF31-like"/>
</dbReference>
<dbReference type="EMBL" id="DS799880">
    <property type="protein sequence ID" value="EEC10602.1"/>
    <property type="molecule type" value="Genomic_DNA"/>
</dbReference>
<reference evidence="7" key="2">
    <citation type="submission" date="2020-05" db="UniProtKB">
        <authorList>
            <consortium name="EnsemblMetazoa"/>
        </authorList>
    </citation>
    <scope>IDENTIFICATION</scope>
    <source>
        <strain evidence="7">wikel</strain>
    </source>
</reference>
<dbReference type="PANTHER" id="PTHR16004">
    <property type="entry name" value="RING FINGER PROTEIN 31-RELATED"/>
    <property type="match status" value="1"/>
</dbReference>
<evidence type="ECO:0000259" key="5">
    <source>
        <dbReference type="SMART" id="SM00647"/>
    </source>
</evidence>